<feature type="transmembrane region" description="Helical" evidence="1">
    <location>
        <begin position="173"/>
        <end position="193"/>
    </location>
</feature>
<dbReference type="EMBL" id="CP035037">
    <property type="protein sequence ID" value="QAB18458.1"/>
    <property type="molecule type" value="Genomic_DNA"/>
</dbReference>
<dbReference type="RefSeq" id="WP_128387317.1">
    <property type="nucleotide sequence ID" value="NZ_CP035037.1"/>
</dbReference>
<feature type="transmembrane region" description="Helical" evidence="1">
    <location>
        <begin position="110"/>
        <end position="128"/>
    </location>
</feature>
<name>A0ABX5QH87_9MICO</name>
<feature type="transmembrane region" description="Helical" evidence="1">
    <location>
        <begin position="149"/>
        <end position="167"/>
    </location>
</feature>
<evidence type="ECO:0000256" key="1">
    <source>
        <dbReference type="SAM" id="Phobius"/>
    </source>
</evidence>
<dbReference type="Proteomes" id="UP000285768">
    <property type="component" value="Chromosome"/>
</dbReference>
<organism evidence="2 3">
    <name type="scientific">Leucobacter muris</name>
    <dbReference type="NCBI Taxonomy" id="1935379"/>
    <lineage>
        <taxon>Bacteria</taxon>
        <taxon>Bacillati</taxon>
        <taxon>Actinomycetota</taxon>
        <taxon>Actinomycetes</taxon>
        <taxon>Micrococcales</taxon>
        <taxon>Microbacteriaceae</taxon>
        <taxon>Leucobacter</taxon>
    </lineage>
</organism>
<feature type="transmembrane region" description="Helical" evidence="1">
    <location>
        <begin position="237"/>
        <end position="256"/>
    </location>
</feature>
<dbReference type="PANTHER" id="PTHR34821:SF2">
    <property type="entry name" value="INNER MEMBRANE PROTEIN YDCZ"/>
    <property type="match status" value="1"/>
</dbReference>
<keyword evidence="1" id="KW-0472">Membrane</keyword>
<protein>
    <submittedName>
        <fullName evidence="2">DMT family transporter</fullName>
    </submittedName>
</protein>
<feature type="transmembrane region" description="Helical" evidence="1">
    <location>
        <begin position="261"/>
        <end position="279"/>
    </location>
</feature>
<evidence type="ECO:0000313" key="2">
    <source>
        <dbReference type="EMBL" id="QAB18458.1"/>
    </source>
</evidence>
<reference evidence="2 3" key="1">
    <citation type="submission" date="2019-01" db="EMBL/GenBank/DDBJ databases">
        <title>Leucobacter muris sp. nov. isolated from the nose of a laboratory mouse.</title>
        <authorList>
            <person name="Benga L."/>
            <person name="Sproeer C."/>
            <person name="Schumann P."/>
            <person name="Verbarg S."/>
            <person name="Bunk B."/>
            <person name="Engelhardt E."/>
            <person name="Benten P.M."/>
            <person name="Sager M."/>
        </authorList>
    </citation>
    <scope>NUCLEOTIDE SEQUENCE [LARGE SCALE GENOMIC DNA]</scope>
    <source>
        <strain evidence="2 3">DSM 101948</strain>
    </source>
</reference>
<proteinExistence type="predicted"/>
<evidence type="ECO:0000313" key="3">
    <source>
        <dbReference type="Proteomes" id="UP000285768"/>
    </source>
</evidence>
<sequence length="316" mass="31347">MVDRVHVRFRVPVALLGSGTAGMLVAVQSRINGGLSQQIGSGYLAALASFGSGLLLVGLVLLFTPKARRGMGLLTAEVRAGRYPVWGLLGGTCGAFFVLTQGLVASVIGLALFTVGIVAGQVLGGLLMDRIGLGPGGRVDPSLPRVTGTILAVAAVAISVAGGLGGAGSPWLVVVPLVAGIGMSWQSAVNGLVRAAAQSAIASTFVNFVVGTAVLAVAAAVSVATQGWPENWPSEPWFYVGGVIGVIFIAVAAILVRLTGVLLLSMSNVAGQLIASVLLEAGLPLAGGVTAAMAVGTAVALAAVVIASLPGRGSRA</sequence>
<feature type="transmembrane region" description="Helical" evidence="1">
    <location>
        <begin position="43"/>
        <end position="64"/>
    </location>
</feature>
<feature type="transmembrane region" description="Helical" evidence="1">
    <location>
        <begin position="12"/>
        <end position="31"/>
    </location>
</feature>
<gene>
    <name evidence="2" type="ORF">Leucomu_11495</name>
</gene>
<keyword evidence="1" id="KW-1133">Transmembrane helix</keyword>
<feature type="transmembrane region" description="Helical" evidence="1">
    <location>
        <begin position="205"/>
        <end position="225"/>
    </location>
</feature>
<dbReference type="Pfam" id="PF04657">
    <property type="entry name" value="DMT_YdcZ"/>
    <property type="match status" value="2"/>
</dbReference>
<feature type="transmembrane region" description="Helical" evidence="1">
    <location>
        <begin position="285"/>
        <end position="309"/>
    </location>
</feature>
<dbReference type="InterPro" id="IPR006750">
    <property type="entry name" value="YdcZ"/>
</dbReference>
<keyword evidence="3" id="KW-1185">Reference proteome</keyword>
<keyword evidence="1" id="KW-0812">Transmembrane</keyword>
<accession>A0ABX5QH87</accession>
<feature type="transmembrane region" description="Helical" evidence="1">
    <location>
        <begin position="85"/>
        <end position="104"/>
    </location>
</feature>
<dbReference type="PANTHER" id="PTHR34821">
    <property type="entry name" value="INNER MEMBRANE PROTEIN YDCZ"/>
    <property type="match status" value="1"/>
</dbReference>